<dbReference type="InterPro" id="IPR018513">
    <property type="entry name" value="Cell_synthase_bac"/>
</dbReference>
<accession>A0A198GCH9</accession>
<evidence type="ECO:0000313" key="17">
    <source>
        <dbReference type="Proteomes" id="UP000094023"/>
    </source>
</evidence>
<comment type="subcellular location">
    <subcellularLocation>
        <location evidence="2">Cell inner membrane</location>
        <topology evidence="2">Single-pass membrane protein</topology>
    </subcellularLocation>
</comment>
<dbReference type="STRING" id="1354337.M983_0941"/>
<keyword evidence="8 15" id="KW-0997">Cell inner membrane</keyword>
<name>A0A198GCH9_9GAMM</name>
<keyword evidence="7 15" id="KW-1003">Cell membrane</keyword>
<evidence type="ECO:0000256" key="12">
    <source>
        <dbReference type="ARBA" id="ARBA00022989"/>
    </source>
</evidence>
<proteinExistence type="inferred from homology"/>
<keyword evidence="13 15" id="KW-0472">Membrane</keyword>
<keyword evidence="10 15" id="KW-0812">Transmembrane</keyword>
<feature type="chain" id="PRO_5015216025" description="Cyclic di-GMP-binding protein" evidence="15">
    <location>
        <begin position="20"/>
        <end position="765"/>
    </location>
</feature>
<evidence type="ECO:0000256" key="7">
    <source>
        <dbReference type="ARBA" id="ARBA00022475"/>
    </source>
</evidence>
<protein>
    <recommendedName>
        <fullName evidence="6 15">Cyclic di-GMP-binding protein</fullName>
    </recommendedName>
    <alternativeName>
        <fullName evidence="14 15">Cellulose synthase regulatory subunit</fullName>
    </alternativeName>
</protein>
<dbReference type="OrthoDB" id="9806702at2"/>
<evidence type="ECO:0000256" key="8">
    <source>
        <dbReference type="ARBA" id="ARBA00022519"/>
    </source>
</evidence>
<dbReference type="PANTHER" id="PTHR39083">
    <property type="entry name" value="CYCLIC DI-GMP-BINDING PROTEIN"/>
    <property type="match status" value="1"/>
</dbReference>
<comment type="function">
    <text evidence="1 15">Binds the cellulose synthase activator, bis-(3'-5') cyclic diguanylic acid (c-di-GMP).</text>
</comment>
<dbReference type="Gene3D" id="2.60.120.260">
    <property type="entry name" value="Galactose-binding domain-like"/>
    <property type="match status" value="2"/>
</dbReference>
<sequence length="765" mass="86222">MKKRFLIFVLIMLTTSVYGADTQLDQGNISEKIIALFKAEPKKDQLTTAETVPPAHQKVLKFAKTAPIYGGMHLTGSSSDGYLEFGVRSDEYVSKAILNLEFTPSPSLLPIESHLNVYLNDELMGVITLKEEDLGKKNQITIPIDPLFIQDLNHIKISFIGHYREICENQANSTLWLDVSKNSQLNLTYQSLNLKNELANFPAPFFDKRDFGAVTLPIVFTQSPNLVQQKAAAILASWFGTQVDWRQQDYPVYYNELPNRHSIIFATNKQKPDFLKQHADVKEPTIEMITHPTNPYVKLLLIMGRDDDDLMTAVNGIARGQIIFRGNSVTINKVEEINPREPYDAPKWVQLDKPIYFNTLQDYEGQLQSRGLEPNPITLNMTLPPDIFMFNNTGLQMQLLYRYTAPAFKDDSRLSISINDHFIKAYPIENDKKENTIIAYLPLIQGWIEYKNLLNIPAIKLGERNQVTFAFDYTNPIPGGSIDQCITYHPVPNSVAIDESSNFNFTGSYRHYIALPDLRVYSHSGFPFSRYADLSETVIFVNNQPSPTQLSTLLISTGNIGAQTGYPAINVSLTNSLEELQQKDADLLLIGALPPTLSNDKKINLIIDKTRSEITLPSRDTNIFSDANYQEINKRPDSRTSLTSKGSMGAIIGFQSPFFSQRSVVALLADSTQGYKLLNEAISDSGKRDAMFGSAVIIRESGVNSLRVGDTYYVGYLPWWEEAWYLFASHPIWLGLAAIIGITIISLLIWRAMKIRSQRRLAAKD</sequence>
<comment type="subunit">
    <text evidence="5 15">Tightly associated with the cellulose synthase catalytic subunit.</text>
</comment>
<dbReference type="RefSeq" id="WP_066747813.1">
    <property type="nucleotide sequence ID" value="NZ_LXEN01000040.1"/>
</dbReference>
<gene>
    <name evidence="16" type="ORF">M983_0941</name>
</gene>
<dbReference type="PATRIC" id="fig|1354337.4.peg.959"/>
<evidence type="ECO:0000256" key="14">
    <source>
        <dbReference type="ARBA" id="ARBA00033444"/>
    </source>
</evidence>
<dbReference type="NCBIfam" id="NF008325">
    <property type="entry name" value="PRK11114.1-3"/>
    <property type="match status" value="1"/>
</dbReference>
<dbReference type="UniPathway" id="UPA00694"/>
<dbReference type="GO" id="GO:0005886">
    <property type="term" value="C:plasma membrane"/>
    <property type="evidence" value="ECO:0007669"/>
    <property type="project" value="UniProtKB-SubCell"/>
</dbReference>
<reference evidence="16 17" key="1">
    <citation type="submission" date="2016-04" db="EMBL/GenBank/DDBJ databases">
        <title>ATOL: Assembling a taxonomically balanced genome-scale reconstruction of the evolutionary history of the Enterobacteriaceae.</title>
        <authorList>
            <person name="Plunkett G.III."/>
            <person name="Neeno-Eckwall E.C."/>
            <person name="Glasner J.D."/>
            <person name="Perna N.T."/>
        </authorList>
    </citation>
    <scope>NUCLEOTIDE SEQUENCE [LARGE SCALE GENOMIC DNA]</scope>
    <source>
        <strain evidence="16 17">ATCC 19692</strain>
    </source>
</reference>
<evidence type="ECO:0000256" key="15">
    <source>
        <dbReference type="RuleBase" id="RU365021"/>
    </source>
</evidence>
<dbReference type="GO" id="GO:0006011">
    <property type="term" value="P:UDP-alpha-D-glucose metabolic process"/>
    <property type="evidence" value="ECO:0007669"/>
    <property type="project" value="InterPro"/>
</dbReference>
<evidence type="ECO:0000256" key="11">
    <source>
        <dbReference type="ARBA" id="ARBA00022916"/>
    </source>
</evidence>
<evidence type="ECO:0000256" key="2">
    <source>
        <dbReference type="ARBA" id="ARBA00004377"/>
    </source>
</evidence>
<keyword evidence="11 15" id="KW-0135">Cellulose biosynthesis</keyword>
<comment type="pathway">
    <text evidence="3 15">Glycan metabolism; bacterial cellulose biosynthesis.</text>
</comment>
<dbReference type="EMBL" id="LXEN01000040">
    <property type="protein sequence ID" value="OAT34798.1"/>
    <property type="molecule type" value="Genomic_DNA"/>
</dbReference>
<keyword evidence="15" id="KW-0732">Signal</keyword>
<evidence type="ECO:0000313" key="16">
    <source>
        <dbReference type="EMBL" id="OAT34798.1"/>
    </source>
</evidence>
<dbReference type="AlphaFoldDB" id="A0A198GCH9"/>
<dbReference type="InterPro" id="IPR003920">
    <property type="entry name" value="Cell_synth_B"/>
</dbReference>
<evidence type="ECO:0000256" key="3">
    <source>
        <dbReference type="ARBA" id="ARBA00005186"/>
    </source>
</evidence>
<evidence type="ECO:0000256" key="10">
    <source>
        <dbReference type="ARBA" id="ARBA00022692"/>
    </source>
</evidence>
<feature type="signal peptide" evidence="15">
    <location>
        <begin position="1"/>
        <end position="19"/>
    </location>
</feature>
<dbReference type="PRINTS" id="PR01440">
    <property type="entry name" value="CELLSNTHASEB"/>
</dbReference>
<keyword evidence="12 15" id="KW-1133">Transmembrane helix</keyword>
<comment type="similarity">
    <text evidence="4 15">Belongs to the AcsB/BcsB family.</text>
</comment>
<comment type="caution">
    <text evidence="16">The sequence shown here is derived from an EMBL/GenBank/DDBJ whole genome shotgun (WGS) entry which is preliminary data.</text>
</comment>
<evidence type="ECO:0000256" key="1">
    <source>
        <dbReference type="ARBA" id="ARBA00002057"/>
    </source>
</evidence>
<keyword evidence="9 15" id="KW-0973">c-di-GMP</keyword>
<dbReference type="GO" id="GO:0030244">
    <property type="term" value="P:cellulose biosynthetic process"/>
    <property type="evidence" value="ECO:0007669"/>
    <property type="project" value="UniProtKB-KW"/>
</dbReference>
<evidence type="ECO:0000256" key="4">
    <source>
        <dbReference type="ARBA" id="ARBA00010714"/>
    </source>
</evidence>
<dbReference type="NCBIfam" id="NF008323">
    <property type="entry name" value="PRK11114.1-1"/>
    <property type="match status" value="1"/>
</dbReference>
<keyword evidence="17" id="KW-1185">Reference proteome</keyword>
<organism evidence="16 17">
    <name type="scientific">Proteus myxofaciens ATCC 19692</name>
    <dbReference type="NCBI Taxonomy" id="1354337"/>
    <lineage>
        <taxon>Bacteria</taxon>
        <taxon>Pseudomonadati</taxon>
        <taxon>Pseudomonadota</taxon>
        <taxon>Gammaproteobacteria</taxon>
        <taxon>Enterobacterales</taxon>
        <taxon>Morganellaceae</taxon>
        <taxon>Proteus</taxon>
    </lineage>
</organism>
<dbReference type="Proteomes" id="UP000094023">
    <property type="component" value="Unassembled WGS sequence"/>
</dbReference>
<evidence type="ECO:0000256" key="9">
    <source>
        <dbReference type="ARBA" id="ARBA00022636"/>
    </source>
</evidence>
<evidence type="ECO:0000256" key="13">
    <source>
        <dbReference type="ARBA" id="ARBA00023136"/>
    </source>
</evidence>
<dbReference type="PANTHER" id="PTHR39083:SF1">
    <property type="entry name" value="CYCLIC DI-GMP-BINDING PROTEIN"/>
    <property type="match status" value="1"/>
</dbReference>
<feature type="transmembrane region" description="Helical" evidence="15">
    <location>
        <begin position="732"/>
        <end position="750"/>
    </location>
</feature>
<evidence type="ECO:0000256" key="5">
    <source>
        <dbReference type="ARBA" id="ARBA00011437"/>
    </source>
</evidence>
<evidence type="ECO:0000256" key="6">
    <source>
        <dbReference type="ARBA" id="ARBA00021844"/>
    </source>
</evidence>
<dbReference type="Pfam" id="PF03170">
    <property type="entry name" value="BcsB"/>
    <property type="match status" value="1"/>
</dbReference>